<protein>
    <recommendedName>
        <fullName evidence="2">Cell division coordinator CpoB</fullName>
    </recommendedName>
</protein>
<comment type="similarity">
    <text evidence="2">Belongs to the CpoB family.</text>
</comment>
<dbReference type="Gene3D" id="1.20.5.110">
    <property type="match status" value="1"/>
</dbReference>
<keyword evidence="2" id="KW-0132">Cell division</keyword>
<dbReference type="NCBIfam" id="TIGR02795">
    <property type="entry name" value="tol_pal_ybgF"/>
    <property type="match status" value="1"/>
</dbReference>
<evidence type="ECO:0000313" key="6">
    <source>
        <dbReference type="Proteomes" id="UP000305881"/>
    </source>
</evidence>
<dbReference type="RefSeq" id="WP_017842507.1">
    <property type="nucleotide sequence ID" value="NZ_CP035467.1"/>
</dbReference>
<keyword evidence="2" id="KW-0175">Coiled coil</keyword>
<dbReference type="Proteomes" id="UP000305881">
    <property type="component" value="Chromosome"/>
</dbReference>
<dbReference type="InterPro" id="IPR032519">
    <property type="entry name" value="YbgF_tri"/>
</dbReference>
<dbReference type="Pfam" id="PF13525">
    <property type="entry name" value="YfiO"/>
    <property type="match status" value="1"/>
</dbReference>
<name>A0A4P9UQI3_METBY</name>
<dbReference type="STRING" id="675511.GCA_000341735_04137"/>
<dbReference type="InterPro" id="IPR034706">
    <property type="entry name" value="CpoB"/>
</dbReference>
<organism evidence="5 6">
    <name type="scientific">Methylotuvimicrobium buryatense</name>
    <name type="common">Methylomicrobium buryatense</name>
    <dbReference type="NCBI Taxonomy" id="95641"/>
    <lineage>
        <taxon>Bacteria</taxon>
        <taxon>Pseudomonadati</taxon>
        <taxon>Pseudomonadota</taxon>
        <taxon>Gammaproteobacteria</taxon>
        <taxon>Methylococcales</taxon>
        <taxon>Methylococcaceae</taxon>
        <taxon>Methylotuvimicrobium</taxon>
    </lineage>
</organism>
<evidence type="ECO:0000259" key="3">
    <source>
        <dbReference type="Pfam" id="PF13525"/>
    </source>
</evidence>
<dbReference type="InterPro" id="IPR014162">
    <property type="entry name" value="CpoB_C"/>
</dbReference>
<feature type="domain" description="YbgF trimerisation" evidence="4">
    <location>
        <begin position="45"/>
        <end position="100"/>
    </location>
</feature>
<evidence type="ECO:0000256" key="1">
    <source>
        <dbReference type="ARBA" id="ARBA00022729"/>
    </source>
</evidence>
<dbReference type="InterPro" id="IPR011990">
    <property type="entry name" value="TPR-like_helical_dom_sf"/>
</dbReference>
<reference evidence="6" key="1">
    <citation type="journal article" date="2019" name="J. Bacteriol.">
        <title>A Mutagenic Screen Identifies a TonB-Dependent Receptor Required for the Lanthanide Metal Switch in the Type I Methanotroph 'Methylotuvimicrobium buryatense' 5GB1C.</title>
        <authorList>
            <person name="Groom J.D."/>
            <person name="Ford S.M."/>
            <person name="Pesesky M.W."/>
            <person name="Lidstrom M.E."/>
        </authorList>
    </citation>
    <scope>NUCLEOTIDE SEQUENCE [LARGE SCALE GENOMIC DNA]</scope>
    <source>
        <strain evidence="6">5GB1C</strain>
    </source>
</reference>
<dbReference type="GO" id="GO:0043093">
    <property type="term" value="P:FtsZ-dependent cytokinesis"/>
    <property type="evidence" value="ECO:0007669"/>
    <property type="project" value="UniProtKB-UniRule"/>
</dbReference>
<gene>
    <name evidence="5" type="primary">ybgF</name>
    <name evidence="2" type="synonym">cpoB</name>
    <name evidence="5" type="ORF">EQU24_16595</name>
</gene>
<dbReference type="KEGG" id="mbur:EQU24_16595"/>
<keyword evidence="6" id="KW-1185">Reference proteome</keyword>
<evidence type="ECO:0000259" key="4">
    <source>
        <dbReference type="Pfam" id="PF16331"/>
    </source>
</evidence>
<dbReference type="GO" id="GO:0070206">
    <property type="term" value="P:protein trimerization"/>
    <property type="evidence" value="ECO:0007669"/>
    <property type="project" value="InterPro"/>
</dbReference>
<evidence type="ECO:0000313" key="5">
    <source>
        <dbReference type="EMBL" id="QCW83678.1"/>
    </source>
</evidence>
<keyword evidence="2" id="KW-0131">Cell cycle</keyword>
<dbReference type="HAMAP" id="MF_02066">
    <property type="entry name" value="CpoB"/>
    <property type="match status" value="1"/>
</dbReference>
<keyword evidence="2" id="KW-0574">Periplasm</keyword>
<dbReference type="Pfam" id="PF16331">
    <property type="entry name" value="TolA_bind_tri"/>
    <property type="match status" value="1"/>
</dbReference>
<feature type="coiled-coil region" evidence="2">
    <location>
        <begin position="54"/>
        <end position="81"/>
    </location>
</feature>
<comment type="function">
    <text evidence="2">Mediates coordination of peptidoglycan synthesis and outer membrane constriction during cell division.</text>
</comment>
<feature type="domain" description="Outer membrane lipoprotein BamD-like" evidence="3">
    <location>
        <begin position="147"/>
        <end position="270"/>
    </location>
</feature>
<dbReference type="AlphaFoldDB" id="A0A4P9UQI3"/>
<dbReference type="OrthoDB" id="9768142at2"/>
<evidence type="ECO:0000256" key="2">
    <source>
        <dbReference type="HAMAP-Rule" id="MF_02066"/>
    </source>
</evidence>
<dbReference type="SUPFAM" id="SSF48452">
    <property type="entry name" value="TPR-like"/>
    <property type="match status" value="1"/>
</dbReference>
<accession>A0A4P9UQI3</accession>
<dbReference type="InterPro" id="IPR039565">
    <property type="entry name" value="BamD-like"/>
</dbReference>
<dbReference type="Gene3D" id="1.25.40.10">
    <property type="entry name" value="Tetratricopeptide repeat domain"/>
    <property type="match status" value="1"/>
</dbReference>
<sequence length="272" mass="30374" precursor="true">MKVRLLLLLSISGSVYAQRMPLPPVVDNAAYPAAVANAPKPSAASTLYEILGRVEQLQVEVQQLRGQVEEQAYTITELKKRQNTIYSDLDQRLQVIESAGVGAQSIPETVPEPEVEPQPAPSVAPVIQQPQAIQTKPEPVKPASIESEKQRYQQAYETLKNGHYSNAISEFKQFLTDYPAGEYSDNAQYWLGEAYKVNREVSLSREAFNKLITNYPNSPKVRDGLLKLGYIELEQNNLAKAREYFTRITANYPGTTAAHLAAKKLQQLNNNQ</sequence>
<proteinExistence type="inferred from homology"/>
<feature type="signal peptide" evidence="2">
    <location>
        <begin position="1"/>
        <end position="17"/>
    </location>
</feature>
<keyword evidence="1 2" id="KW-0732">Signal</keyword>
<dbReference type="GO" id="GO:0030288">
    <property type="term" value="C:outer membrane-bounded periplasmic space"/>
    <property type="evidence" value="ECO:0007669"/>
    <property type="project" value="UniProtKB-UniRule"/>
</dbReference>
<dbReference type="EMBL" id="CP035467">
    <property type="protein sequence ID" value="QCW83678.1"/>
    <property type="molecule type" value="Genomic_DNA"/>
</dbReference>
<comment type="subcellular location">
    <subcellularLocation>
        <location evidence="2">Periplasm</location>
    </subcellularLocation>
</comment>
<feature type="chain" id="PRO_5021051543" description="Cell division coordinator CpoB" evidence="2">
    <location>
        <begin position="18"/>
        <end position="272"/>
    </location>
</feature>